<keyword evidence="3" id="KW-1185">Reference proteome</keyword>
<accession>A0ABT2CTE0</accession>
<reference evidence="2 3" key="1">
    <citation type="submission" date="2022-08" db="EMBL/GenBank/DDBJ databases">
        <title>Reclassification of Massilia species as members of the genera Telluria, Duganella, Pseudoduganella, Mokoshia gen. nov. and Zemynaea gen. nov. using orthogonal and non-orthogonal genome-based approaches.</title>
        <authorList>
            <person name="Bowman J.P."/>
        </authorList>
    </citation>
    <scope>NUCLEOTIDE SEQUENCE [LARGE SCALE GENOMIC DNA]</scope>
    <source>
        <strain evidence="2 3">JCM 31606</strain>
    </source>
</reference>
<keyword evidence="1" id="KW-0472">Membrane</keyword>
<evidence type="ECO:0000313" key="2">
    <source>
        <dbReference type="EMBL" id="MCS0657040.1"/>
    </source>
</evidence>
<dbReference type="InterPro" id="IPR012902">
    <property type="entry name" value="N_methyl_site"/>
</dbReference>
<dbReference type="Proteomes" id="UP001204621">
    <property type="component" value="Unassembled WGS sequence"/>
</dbReference>
<dbReference type="Pfam" id="PF07963">
    <property type="entry name" value="N_methyl"/>
    <property type="match status" value="1"/>
</dbReference>
<proteinExistence type="predicted"/>
<dbReference type="RefSeq" id="WP_258810203.1">
    <property type="nucleotide sequence ID" value="NZ_JANUGU010000001.1"/>
</dbReference>
<name>A0ABT2CTE0_9BURK</name>
<evidence type="ECO:0000256" key="1">
    <source>
        <dbReference type="SAM" id="Phobius"/>
    </source>
</evidence>
<comment type="caution">
    <text evidence="2">The sequence shown here is derived from an EMBL/GenBank/DDBJ whole genome shotgun (WGS) entry which is preliminary data.</text>
</comment>
<keyword evidence="1" id="KW-1133">Transmembrane helix</keyword>
<evidence type="ECO:0000313" key="3">
    <source>
        <dbReference type="Proteomes" id="UP001204621"/>
    </source>
</evidence>
<dbReference type="EMBL" id="JANUGU010000001">
    <property type="protein sequence ID" value="MCS0657040.1"/>
    <property type="molecule type" value="Genomic_DNA"/>
</dbReference>
<dbReference type="NCBIfam" id="TIGR02523">
    <property type="entry name" value="type_IV_pilV"/>
    <property type="match status" value="1"/>
</dbReference>
<sequence>MRIHSLSRQRGTTLVEVLVTVIILAFGLLGIAALQAKAQVGTVESYQRAQAVVLLQDISARLNSNSGDAASYVTASAVGTGDSEPVDCSTLTGTAAQDLCAWSATLKGAAEVDTASNTKVGAMLGARGCIEELQAQDATPGVCQPGIYRLTVAWQGMHPTKAPSLSCGSGAFGRDDSYRRAIAVQVAVGLPHCS</sequence>
<feature type="transmembrane region" description="Helical" evidence="1">
    <location>
        <begin position="12"/>
        <end position="34"/>
    </location>
</feature>
<dbReference type="InterPro" id="IPR013362">
    <property type="entry name" value="Pilus_4_PilV"/>
</dbReference>
<organism evidence="2 3">
    <name type="scientific">Massilia terrae</name>
    <dbReference type="NCBI Taxonomy" id="1811224"/>
    <lineage>
        <taxon>Bacteria</taxon>
        <taxon>Pseudomonadati</taxon>
        <taxon>Pseudomonadota</taxon>
        <taxon>Betaproteobacteria</taxon>
        <taxon>Burkholderiales</taxon>
        <taxon>Oxalobacteraceae</taxon>
        <taxon>Telluria group</taxon>
        <taxon>Massilia</taxon>
    </lineage>
</organism>
<protein>
    <submittedName>
        <fullName evidence="2">Type IV pilus modification protein PilV</fullName>
    </submittedName>
</protein>
<gene>
    <name evidence="2" type="primary">pilV</name>
    <name evidence="2" type="ORF">NX778_03065</name>
</gene>
<keyword evidence="1" id="KW-0812">Transmembrane</keyword>